<dbReference type="Proteomes" id="UP001500618">
    <property type="component" value="Unassembled WGS sequence"/>
</dbReference>
<evidence type="ECO:0000313" key="1">
    <source>
        <dbReference type="EMBL" id="GAA1717115.1"/>
    </source>
</evidence>
<accession>A0ABN2J392</accession>
<keyword evidence="2" id="KW-1185">Reference proteome</keyword>
<sequence>MSDFGDEIARQLATQPKFARALHYAIDHCLVDLIPWVLFTSDSQISTRSKGINEAYTERHVLCFAERRDTDDVGCVVLESTADYAAGEVLIIHDFASPGWEVDVSFSDFWGWFRAAVDDMIESSSD</sequence>
<evidence type="ECO:0008006" key="3">
    <source>
        <dbReference type="Google" id="ProtNLM"/>
    </source>
</evidence>
<reference evidence="1 2" key="1">
    <citation type="journal article" date="2019" name="Int. J. Syst. Evol. Microbiol.">
        <title>The Global Catalogue of Microorganisms (GCM) 10K type strain sequencing project: providing services to taxonomists for standard genome sequencing and annotation.</title>
        <authorList>
            <consortium name="The Broad Institute Genomics Platform"/>
            <consortium name="The Broad Institute Genome Sequencing Center for Infectious Disease"/>
            <person name="Wu L."/>
            <person name="Ma J."/>
        </authorList>
    </citation>
    <scope>NUCLEOTIDE SEQUENCE [LARGE SCALE GENOMIC DNA]</scope>
    <source>
        <strain evidence="1 2">JCM 14718</strain>
    </source>
</reference>
<gene>
    <name evidence="1" type="ORF">GCM10009765_77050</name>
</gene>
<evidence type="ECO:0000313" key="2">
    <source>
        <dbReference type="Proteomes" id="UP001500618"/>
    </source>
</evidence>
<organism evidence="1 2">
    <name type="scientific">Fodinicola feengrottensis</name>
    <dbReference type="NCBI Taxonomy" id="435914"/>
    <lineage>
        <taxon>Bacteria</taxon>
        <taxon>Bacillati</taxon>
        <taxon>Actinomycetota</taxon>
        <taxon>Actinomycetes</taxon>
        <taxon>Mycobacteriales</taxon>
        <taxon>Fodinicola</taxon>
    </lineage>
</organism>
<proteinExistence type="predicted"/>
<comment type="caution">
    <text evidence="1">The sequence shown here is derived from an EMBL/GenBank/DDBJ whole genome shotgun (WGS) entry which is preliminary data.</text>
</comment>
<dbReference type="EMBL" id="BAAANY010000042">
    <property type="protein sequence ID" value="GAA1717115.1"/>
    <property type="molecule type" value="Genomic_DNA"/>
</dbReference>
<dbReference type="RefSeq" id="WP_344314974.1">
    <property type="nucleotide sequence ID" value="NZ_BAAANY010000042.1"/>
</dbReference>
<protein>
    <recommendedName>
        <fullName evidence="3">SMI1/KNR4 family protein</fullName>
    </recommendedName>
</protein>
<name>A0ABN2J392_9ACTN</name>